<proteinExistence type="predicted"/>
<feature type="compositionally biased region" description="Acidic residues" evidence="1">
    <location>
        <begin position="439"/>
        <end position="449"/>
    </location>
</feature>
<organism evidence="2 3">
    <name type="scientific">Providencia phage vB_PreS-PibeRecoleta</name>
    <dbReference type="NCBI Taxonomy" id="2761109"/>
    <lineage>
        <taxon>Viruses</taxon>
        <taxon>Duplodnaviria</taxon>
        <taxon>Heunggongvirae</taxon>
        <taxon>Uroviricota</taxon>
        <taxon>Caudoviricetes</taxon>
        <taxon>Casjensviridae</taxon>
        <taxon>Redjacvirus</taxon>
        <taxon>Redjacvirus piberecoleta</taxon>
    </lineage>
</organism>
<protein>
    <submittedName>
        <fullName evidence="2">DUF2800 family protein</fullName>
    </submittedName>
</protein>
<feature type="region of interest" description="Disordered" evidence="1">
    <location>
        <begin position="418"/>
        <end position="449"/>
    </location>
</feature>
<dbReference type="EMBL" id="MT675124">
    <property type="protein sequence ID" value="QMV29912.1"/>
    <property type="molecule type" value="Genomic_DNA"/>
</dbReference>
<evidence type="ECO:0000256" key="1">
    <source>
        <dbReference type="SAM" id="MobiDB-lite"/>
    </source>
</evidence>
<keyword evidence="3" id="KW-1185">Reference proteome</keyword>
<accession>A0A7G5B0T9</accession>
<dbReference type="RefSeq" id="YP_009999797.1">
    <property type="nucleotide sequence ID" value="NC_053009.1"/>
</dbReference>
<name>A0A7G5B0T9_9CAUD</name>
<evidence type="ECO:0000313" key="2">
    <source>
        <dbReference type="EMBL" id="QMV29912.1"/>
    </source>
</evidence>
<evidence type="ECO:0000313" key="3">
    <source>
        <dbReference type="Proteomes" id="UP000515430"/>
    </source>
</evidence>
<dbReference type="Proteomes" id="UP000515430">
    <property type="component" value="Segment"/>
</dbReference>
<sequence length="449" mass="50852">MGEVKKSFLTRVMEEFGGGGHSIFSPSGSARWLECAYSLIANLFEEDITSYEAAEGTIAHAIAEDWLRTDVRPLHLVGTVQTLTENGVTHEIPITRSMIDYIQSYVDWCRFEDGEMFTETKVYFTDLMPRANPDEPDKPAIPFVPQGGTADNIIIQERTLIVTDLKYGKGVQVFAEGNPQALLYAYGAYLVHREKHEFDEVVIRIAQPRLDHFDEWRVTIDELLDFVEYVRERAEAAWSIDAPRKATVKGCRFCLAAHNCPALAYVMECAIGGDTEFLESEFGGYEMSVLRDALAQEYKMRRANIGQLSTKEMAKILPYRKIVENWFARLDFELEARALKGEEIPGQKLVESRTNRRFRSEAEAKELLEFLGVPEEKYIIRKMLSPTQLEDIIREELGVSRAGAPKVLETVVIKPEGKPTLAPLTDKRPPISGKYSGAFDDEDDDDDEV</sequence>
<reference evidence="3" key="1">
    <citation type="submission" date="2020-06" db="EMBL/GenBank/DDBJ databases">
        <title>Complete genome sequences of Providencia rettgeri bacteriophages PibeRecoleta, Stilesk and PatoteraRojo.</title>
        <authorList>
            <person name="Batinovic S."/>
            <person name="Chan H.T."/>
            <person name="Stiles J."/>
            <person name="Petrovski S."/>
        </authorList>
    </citation>
    <scope>NUCLEOTIDE SEQUENCE [LARGE SCALE GENOMIC DNA]</scope>
</reference>
<dbReference type="InterPro" id="IPR021229">
    <property type="entry name" value="DUF2800"/>
</dbReference>
<dbReference type="KEGG" id="vg:62682431"/>
<dbReference type="Pfam" id="PF10926">
    <property type="entry name" value="DUF2800"/>
    <property type="match status" value="1"/>
</dbReference>
<dbReference type="GeneID" id="62682431"/>